<name>A0ABN0BEC7_9HELI</name>
<keyword evidence="2" id="KW-1185">Reference proteome</keyword>
<organism evidence="1 2">
    <name type="scientific">Helicobacter cinaedi CCUG 18818 = ATCC BAA-847</name>
    <dbReference type="NCBI Taxonomy" id="537971"/>
    <lineage>
        <taxon>Bacteria</taxon>
        <taxon>Pseudomonadati</taxon>
        <taxon>Campylobacterota</taxon>
        <taxon>Epsilonproteobacteria</taxon>
        <taxon>Campylobacterales</taxon>
        <taxon>Helicobacteraceae</taxon>
        <taxon>Helicobacter</taxon>
    </lineage>
</organism>
<proteinExistence type="predicted"/>
<evidence type="ECO:0000313" key="2">
    <source>
        <dbReference type="Proteomes" id="UP000005755"/>
    </source>
</evidence>
<gene>
    <name evidence="1" type="ORF">HCCG_02118</name>
</gene>
<dbReference type="Proteomes" id="UP000005755">
    <property type="component" value="Unassembled WGS sequence"/>
</dbReference>
<dbReference type="EMBL" id="DS990394">
    <property type="protein sequence ID" value="EFR47570.1"/>
    <property type="molecule type" value="Genomic_DNA"/>
</dbReference>
<protein>
    <submittedName>
        <fullName evidence="1">Uncharacterized protein</fullName>
    </submittedName>
</protein>
<reference evidence="2" key="1">
    <citation type="journal article" date="2014" name="Genome Announc.">
        <title>Draft genome sequences of six enterohepatic helicobacter species isolated from humans and one from rhesus macaques.</title>
        <authorList>
            <person name="Shen Z."/>
            <person name="Sheh A."/>
            <person name="Young S.K."/>
            <person name="Abouelliel A."/>
            <person name="Ward D.V."/>
            <person name="Earl A.M."/>
            <person name="Fox J.G."/>
        </authorList>
    </citation>
    <scope>NUCLEOTIDE SEQUENCE [LARGE SCALE GENOMIC DNA]</scope>
    <source>
        <strain evidence="2">CCUG 18818</strain>
    </source>
</reference>
<sequence length="39" mass="4558">MCLYKDMDVFCIDIDGNDYYMMKLFLDSGFSPSIHCGRI</sequence>
<evidence type="ECO:0000313" key="1">
    <source>
        <dbReference type="EMBL" id="EFR47570.1"/>
    </source>
</evidence>
<accession>A0ABN0BEC7</accession>